<dbReference type="Pfam" id="PF19053">
    <property type="entry name" value="EccD"/>
    <property type="match status" value="1"/>
</dbReference>
<evidence type="ECO:0000256" key="1">
    <source>
        <dbReference type="SAM" id="Phobius"/>
    </source>
</evidence>
<feature type="transmembrane region" description="Helical" evidence="1">
    <location>
        <begin position="224"/>
        <end position="247"/>
    </location>
</feature>
<feature type="transmembrane region" description="Helical" evidence="1">
    <location>
        <begin position="280"/>
        <end position="300"/>
    </location>
</feature>
<gene>
    <name evidence="3" type="primary">eccD</name>
    <name evidence="3" type="ORF">JIM95_09760</name>
</gene>
<dbReference type="InterPro" id="IPR006707">
    <property type="entry name" value="T7SS_EccD"/>
</dbReference>
<dbReference type="RefSeq" id="WP_200260359.1">
    <property type="nucleotide sequence ID" value="NZ_JAENIP020000002.1"/>
</dbReference>
<protein>
    <submittedName>
        <fullName evidence="3">Type VII secretion integral membrane protein EccD</fullName>
    </submittedName>
</protein>
<evidence type="ECO:0000313" key="4">
    <source>
        <dbReference type="Proteomes" id="UP000650005"/>
    </source>
</evidence>
<dbReference type="EMBL" id="JAENIP010000016">
    <property type="protein sequence ID" value="MBK1844854.1"/>
    <property type="molecule type" value="Genomic_DNA"/>
</dbReference>
<feature type="transmembrane region" description="Helical" evidence="1">
    <location>
        <begin position="191"/>
        <end position="212"/>
    </location>
</feature>
<feature type="transmembrane region" description="Helical" evidence="1">
    <location>
        <begin position="413"/>
        <end position="431"/>
    </location>
</feature>
<evidence type="ECO:0000313" key="3">
    <source>
        <dbReference type="EMBL" id="MBK1844854.1"/>
    </source>
</evidence>
<keyword evidence="1" id="KW-0472">Membrane</keyword>
<feature type="transmembrane region" description="Helical" evidence="1">
    <location>
        <begin position="337"/>
        <end position="356"/>
    </location>
</feature>
<sequence>MPSATIPQGEPVAVDHALRITVRITPDAVDLHPNAPGLPPPEVDLVLPVHASIAELLPEILELAGLPGHPGPWVASTAVGIPVETAIPLTHTALRQGGILVLSPGTVPEAPVLRDAAEVLSDGNQRDSPRGLGTAAALTGMIACAAMAVTGAFPGSDLLPVPLRLGLLGLLCLVVASRISSRVNDAGSSAITVLVTGVVISSVAAVIAAILAGTPITGGKPDAAVGAAVVGGCLTGAVVLFLCWFCCRVKPESAAMLTTAILLALSGVCVFPVARDYPGVAAAVTGFALIAVTLLPSLAIRAAGLTVPRLPPSGEYTGTPEDPDPDAGERAAYARSLLSGALAGTALLGGSGALTVGWSGGGFPAALCLATTIATVLHALRHRDPLAVWALWTWALSGASGTVLAGIRSDSVGVAAVSSLTAVAVLTAPWWGRRVAEFRPVAVNWMEKLETLAVAAALPLAAHVLGVFALIRGLG</sequence>
<dbReference type="InterPro" id="IPR044049">
    <property type="entry name" value="EccD_transm"/>
</dbReference>
<organism evidence="3 4">
    <name type="scientific">Corynebacterium antarcticum</name>
    <dbReference type="NCBI Taxonomy" id="2800405"/>
    <lineage>
        <taxon>Bacteria</taxon>
        <taxon>Bacillati</taxon>
        <taxon>Actinomycetota</taxon>
        <taxon>Actinomycetes</taxon>
        <taxon>Mycobacteriales</taxon>
        <taxon>Corynebacteriaceae</taxon>
        <taxon>Corynebacterium</taxon>
    </lineage>
</organism>
<comment type="caution">
    <text evidence="3">The sequence shown here is derived from an EMBL/GenBank/DDBJ whole genome shotgun (WGS) entry which is preliminary data.</text>
</comment>
<feature type="transmembrane region" description="Helical" evidence="1">
    <location>
        <begin position="362"/>
        <end position="380"/>
    </location>
</feature>
<proteinExistence type="predicted"/>
<feature type="transmembrane region" description="Helical" evidence="1">
    <location>
        <begin position="161"/>
        <end position="179"/>
    </location>
</feature>
<dbReference type="NCBIfam" id="TIGR03920">
    <property type="entry name" value="T7SS_EccD"/>
    <property type="match status" value="1"/>
</dbReference>
<feature type="transmembrane region" description="Helical" evidence="1">
    <location>
        <begin position="254"/>
        <end position="274"/>
    </location>
</feature>
<accession>A0ABS1FN41</accession>
<feature type="transmembrane region" description="Helical" evidence="1">
    <location>
        <begin position="452"/>
        <end position="471"/>
    </location>
</feature>
<feature type="domain" description="EccD-like transmembrane" evidence="2">
    <location>
        <begin position="136"/>
        <end position="474"/>
    </location>
</feature>
<keyword evidence="1" id="KW-1133">Transmembrane helix</keyword>
<name>A0ABS1FN41_9CORY</name>
<keyword evidence="1" id="KW-0812">Transmembrane</keyword>
<feature type="transmembrane region" description="Helical" evidence="1">
    <location>
        <begin position="135"/>
        <end position="155"/>
    </location>
</feature>
<evidence type="ECO:0000259" key="2">
    <source>
        <dbReference type="Pfam" id="PF19053"/>
    </source>
</evidence>
<keyword evidence="4" id="KW-1185">Reference proteome</keyword>
<reference evidence="3" key="1">
    <citation type="submission" date="2021-01" db="EMBL/GenBank/DDBJ databases">
        <title>Characterization of Corynebacterium spp. from penguins.</title>
        <authorList>
            <person name="Svec P."/>
        </authorList>
    </citation>
    <scope>NUCLEOTIDE SEQUENCE</scope>
    <source>
        <strain evidence="3">CCM 8835</strain>
    </source>
</reference>
<dbReference type="Proteomes" id="UP000650005">
    <property type="component" value="Unassembled WGS sequence"/>
</dbReference>
<feature type="transmembrane region" description="Helical" evidence="1">
    <location>
        <begin position="387"/>
        <end position="407"/>
    </location>
</feature>